<evidence type="ECO:0000313" key="1">
    <source>
        <dbReference type="EMBL" id="RMX44532.1"/>
    </source>
</evidence>
<dbReference type="AlphaFoldDB" id="A0A3M6TT00"/>
<evidence type="ECO:0000313" key="2">
    <source>
        <dbReference type="Proteomes" id="UP000275408"/>
    </source>
</evidence>
<accession>A0A3M6TT00</accession>
<reference evidence="1 2" key="1">
    <citation type="journal article" date="2018" name="Sci. Rep.">
        <title>Comparative analysis of the Pocillopora damicornis genome highlights role of immune system in coral evolution.</title>
        <authorList>
            <person name="Cunning R."/>
            <person name="Bay R.A."/>
            <person name="Gillette P."/>
            <person name="Baker A.C."/>
            <person name="Traylor-Knowles N."/>
        </authorList>
    </citation>
    <scope>NUCLEOTIDE SEQUENCE [LARGE SCALE GENOMIC DNA]</scope>
    <source>
        <strain evidence="1">RSMAS</strain>
        <tissue evidence="1">Whole animal</tissue>
    </source>
</reference>
<protein>
    <submittedName>
        <fullName evidence="1">Uncharacterized protein</fullName>
    </submittedName>
</protein>
<comment type="caution">
    <text evidence="1">The sequence shown here is derived from an EMBL/GenBank/DDBJ whole genome shotgun (WGS) entry which is preliminary data.</text>
</comment>
<keyword evidence="2" id="KW-1185">Reference proteome</keyword>
<organism evidence="1 2">
    <name type="scientific">Pocillopora damicornis</name>
    <name type="common">Cauliflower coral</name>
    <name type="synonym">Millepora damicornis</name>
    <dbReference type="NCBI Taxonomy" id="46731"/>
    <lineage>
        <taxon>Eukaryota</taxon>
        <taxon>Metazoa</taxon>
        <taxon>Cnidaria</taxon>
        <taxon>Anthozoa</taxon>
        <taxon>Hexacorallia</taxon>
        <taxon>Scleractinia</taxon>
        <taxon>Astrocoeniina</taxon>
        <taxon>Pocilloporidae</taxon>
        <taxon>Pocillopora</taxon>
    </lineage>
</organism>
<proteinExistence type="predicted"/>
<gene>
    <name evidence="1" type="ORF">pdam_00006066</name>
</gene>
<dbReference type="Proteomes" id="UP000275408">
    <property type="component" value="Unassembled WGS sequence"/>
</dbReference>
<dbReference type="EMBL" id="RCHS01002978">
    <property type="protein sequence ID" value="RMX44532.1"/>
    <property type="molecule type" value="Genomic_DNA"/>
</dbReference>
<name>A0A3M6TT00_POCDA</name>
<sequence length="142" mass="16204">MKIRKQSAQPLCFMNESQLNSQKHEQCSGTDVAFWDFHLCLCYNFLNYSPMSSCNCNTLLLSSTELSSTFTNKSIIALQNKELEKAGSDCSTRKTYRFKQPELQLSQTLKKSQVTPPKYATTFKLTVLNPTKLIPPRSLHNQ</sequence>